<gene>
    <name evidence="2" type="ORF">LCGC14_0878240</name>
</gene>
<reference evidence="2" key="1">
    <citation type="journal article" date="2015" name="Nature">
        <title>Complex archaea that bridge the gap between prokaryotes and eukaryotes.</title>
        <authorList>
            <person name="Spang A."/>
            <person name="Saw J.H."/>
            <person name="Jorgensen S.L."/>
            <person name="Zaremba-Niedzwiedzka K."/>
            <person name="Martijn J."/>
            <person name="Lind A.E."/>
            <person name="van Eijk R."/>
            <person name="Schleper C."/>
            <person name="Guy L."/>
            <person name="Ettema T.J."/>
        </authorList>
    </citation>
    <scope>NUCLEOTIDE SEQUENCE</scope>
</reference>
<sequence length="147" mass="16830">MNCIVCDKPVSKKARTCSDKCRQRNYRGGVRRIAGFVYILHCTGFPYYKIGMTTSSVKKRRDDHQQSIPFELMIEYAVEVNDAYGVEYMIHQRYASKQIRGEWFMLDDKDLEAIKEDMVSMKAPRKSSIEALGEVVSAGSAYIPPTD</sequence>
<proteinExistence type="predicted"/>
<feature type="domain" description="Bacteriophage T5 Orf172 DNA-binding" evidence="1">
    <location>
        <begin position="42"/>
        <end position="118"/>
    </location>
</feature>
<protein>
    <recommendedName>
        <fullName evidence="1">Bacteriophage T5 Orf172 DNA-binding domain-containing protein</fullName>
    </recommendedName>
</protein>
<evidence type="ECO:0000313" key="2">
    <source>
        <dbReference type="EMBL" id="KKN26107.1"/>
    </source>
</evidence>
<comment type="caution">
    <text evidence="2">The sequence shown here is derived from an EMBL/GenBank/DDBJ whole genome shotgun (WGS) entry which is preliminary data.</text>
</comment>
<dbReference type="SMART" id="SM00974">
    <property type="entry name" value="T5orf172"/>
    <property type="match status" value="1"/>
</dbReference>
<name>A0A0F9PND2_9ZZZZ</name>
<organism evidence="2">
    <name type="scientific">marine sediment metagenome</name>
    <dbReference type="NCBI Taxonomy" id="412755"/>
    <lineage>
        <taxon>unclassified sequences</taxon>
        <taxon>metagenomes</taxon>
        <taxon>ecological metagenomes</taxon>
    </lineage>
</organism>
<accession>A0A0F9PND2</accession>
<dbReference type="EMBL" id="LAZR01002748">
    <property type="protein sequence ID" value="KKN26107.1"/>
    <property type="molecule type" value="Genomic_DNA"/>
</dbReference>
<dbReference type="InterPro" id="IPR018306">
    <property type="entry name" value="Phage_T5_Orf172_DNA-bd"/>
</dbReference>
<dbReference type="Pfam" id="PF13455">
    <property type="entry name" value="MUG113"/>
    <property type="match status" value="1"/>
</dbReference>
<evidence type="ECO:0000259" key="1">
    <source>
        <dbReference type="SMART" id="SM00974"/>
    </source>
</evidence>
<dbReference type="AlphaFoldDB" id="A0A0F9PND2"/>